<organism evidence="2 3">
    <name type="scientific">Sordaria brevicollis</name>
    <dbReference type="NCBI Taxonomy" id="83679"/>
    <lineage>
        <taxon>Eukaryota</taxon>
        <taxon>Fungi</taxon>
        <taxon>Dikarya</taxon>
        <taxon>Ascomycota</taxon>
        <taxon>Pezizomycotina</taxon>
        <taxon>Sordariomycetes</taxon>
        <taxon>Sordariomycetidae</taxon>
        <taxon>Sordariales</taxon>
        <taxon>Sordariaceae</taxon>
        <taxon>Sordaria</taxon>
    </lineage>
</organism>
<name>A0AAE0PAB0_SORBR</name>
<keyword evidence="1" id="KW-1133">Transmembrane helix</keyword>
<sequence length="157" mass="17580">MERRGIHCEAHLSPQKQELKNWRGTVWTLEVWSVNEMCDSVVRTSIGSSACASSGGKSFVLFTTNLALAVSPLGCAALLALPLAQGQPQISLHVTPGMFVLLYLRIWPSLNMCVISSQSLLTYTSWTRYTPFSRLFQALRREFRLELLELGYGRGEK</sequence>
<comment type="caution">
    <text evidence="2">The sequence shown here is derived from an EMBL/GenBank/DDBJ whole genome shotgun (WGS) entry which is preliminary data.</text>
</comment>
<dbReference type="AlphaFoldDB" id="A0AAE0PAB0"/>
<proteinExistence type="predicted"/>
<feature type="transmembrane region" description="Helical" evidence="1">
    <location>
        <begin position="90"/>
        <end position="107"/>
    </location>
</feature>
<gene>
    <name evidence="2" type="ORF">B0T20DRAFT_416519</name>
</gene>
<feature type="transmembrane region" description="Helical" evidence="1">
    <location>
        <begin position="59"/>
        <end position="84"/>
    </location>
</feature>
<evidence type="ECO:0000313" key="3">
    <source>
        <dbReference type="Proteomes" id="UP001281003"/>
    </source>
</evidence>
<reference evidence="2" key="2">
    <citation type="submission" date="2023-07" db="EMBL/GenBank/DDBJ databases">
        <authorList>
            <consortium name="Lawrence Berkeley National Laboratory"/>
            <person name="Haridas S."/>
            <person name="Hensen N."/>
            <person name="Bonometti L."/>
            <person name="Westerberg I."/>
            <person name="Brannstrom I.O."/>
            <person name="Guillou S."/>
            <person name="Cros-Aarteil S."/>
            <person name="Calhoun S."/>
            <person name="Kuo A."/>
            <person name="Mondo S."/>
            <person name="Pangilinan J."/>
            <person name="Riley R."/>
            <person name="LaButti K."/>
            <person name="Andreopoulos B."/>
            <person name="Lipzen A."/>
            <person name="Chen C."/>
            <person name="Yanf M."/>
            <person name="Daum C."/>
            <person name="Ng V."/>
            <person name="Clum A."/>
            <person name="Steindorff A."/>
            <person name="Ohm R."/>
            <person name="Martin F."/>
            <person name="Silar P."/>
            <person name="Natvig D."/>
            <person name="Lalanne C."/>
            <person name="Gautier V."/>
            <person name="Ament-velasquez S.L."/>
            <person name="Kruys A."/>
            <person name="Hutchinson M.I."/>
            <person name="Powell A.J."/>
            <person name="Barry K."/>
            <person name="Miller A.N."/>
            <person name="Grigoriev I.V."/>
            <person name="Debuchy R."/>
            <person name="Gladieux P."/>
            <person name="Thoren M.H."/>
            <person name="Johannesson H."/>
        </authorList>
    </citation>
    <scope>NUCLEOTIDE SEQUENCE</scope>
    <source>
        <strain evidence="2">FGSC 1904</strain>
    </source>
</reference>
<keyword evidence="1" id="KW-0812">Transmembrane</keyword>
<dbReference type="Proteomes" id="UP001281003">
    <property type="component" value="Unassembled WGS sequence"/>
</dbReference>
<evidence type="ECO:0000256" key="1">
    <source>
        <dbReference type="SAM" id="Phobius"/>
    </source>
</evidence>
<accession>A0AAE0PAB0</accession>
<keyword evidence="3" id="KW-1185">Reference proteome</keyword>
<reference evidence="2" key="1">
    <citation type="journal article" date="2023" name="Mol. Phylogenet. Evol.">
        <title>Genome-scale phylogeny and comparative genomics of the fungal order Sordariales.</title>
        <authorList>
            <person name="Hensen N."/>
            <person name="Bonometti L."/>
            <person name="Westerberg I."/>
            <person name="Brannstrom I.O."/>
            <person name="Guillou S."/>
            <person name="Cros-Aarteil S."/>
            <person name="Calhoun S."/>
            <person name="Haridas S."/>
            <person name="Kuo A."/>
            <person name="Mondo S."/>
            <person name="Pangilinan J."/>
            <person name="Riley R."/>
            <person name="LaButti K."/>
            <person name="Andreopoulos B."/>
            <person name="Lipzen A."/>
            <person name="Chen C."/>
            <person name="Yan M."/>
            <person name="Daum C."/>
            <person name="Ng V."/>
            <person name="Clum A."/>
            <person name="Steindorff A."/>
            <person name="Ohm R.A."/>
            <person name="Martin F."/>
            <person name="Silar P."/>
            <person name="Natvig D.O."/>
            <person name="Lalanne C."/>
            <person name="Gautier V."/>
            <person name="Ament-Velasquez S.L."/>
            <person name="Kruys A."/>
            <person name="Hutchinson M.I."/>
            <person name="Powell A.J."/>
            <person name="Barry K."/>
            <person name="Miller A.N."/>
            <person name="Grigoriev I.V."/>
            <person name="Debuchy R."/>
            <person name="Gladieux P."/>
            <person name="Hiltunen Thoren M."/>
            <person name="Johannesson H."/>
        </authorList>
    </citation>
    <scope>NUCLEOTIDE SEQUENCE</scope>
    <source>
        <strain evidence="2">FGSC 1904</strain>
    </source>
</reference>
<dbReference type="EMBL" id="JAUTDP010000009">
    <property type="protein sequence ID" value="KAK3396077.1"/>
    <property type="molecule type" value="Genomic_DNA"/>
</dbReference>
<keyword evidence="1" id="KW-0472">Membrane</keyword>
<protein>
    <submittedName>
        <fullName evidence="2">Uncharacterized protein</fullName>
    </submittedName>
</protein>
<evidence type="ECO:0000313" key="2">
    <source>
        <dbReference type="EMBL" id="KAK3396077.1"/>
    </source>
</evidence>